<evidence type="ECO:0000256" key="3">
    <source>
        <dbReference type="ARBA" id="ARBA00001946"/>
    </source>
</evidence>
<dbReference type="Proteomes" id="UP000676325">
    <property type="component" value="Unassembled WGS sequence"/>
</dbReference>
<dbReference type="SMART" id="SM00387">
    <property type="entry name" value="HATPase_c"/>
    <property type="match status" value="1"/>
</dbReference>
<sequence length="483" mass="50490">MSRDTEGTRRAPGMRWALARVAFAVTSMVALAFLVPLGVAMEHLAAQNARNQAESKITALEPLLAVTTDKSDLRDALATLSGGDDVGIRLSDQTLLGTNHANPAQLAAVAQSGRATTLAVPGGQELVQPELVGSGTNLIEVYLPDSASTHDLAEAWLTLSGVAVVLVLGSTLVADRLATRVVGSARHLADASQQLGEGDTSVRVEPHGPRELAEAGDAFNAMADRVEQLITAEREMVADLSHRLRTPLTALRLNAAGLGEGQAARQTQESVMRLELEVDKIIRTARAGTQSRATTPITSAVCEVSAVARERIAFWSALAEDQERPWRFFGPVLGAGDASPGPAMVAISAQELGAALDTLLGNIFRHTPEGTGFQVTVHHGDGAVAVLIDDAGPGLSEPRNAVKRGAGTGGTGSTGLGLDIVRKLAERVGGSLNTDRSPLGGLQVHVTLPTLEPRSASTQQRTASPWASRVPRARRADRGAASR</sequence>
<dbReference type="EC" id="2.7.13.3" evidence="5"/>
<protein>
    <recommendedName>
        <fullName evidence="21">Signal transduction histidine-protein kinase/phosphatase MprB</fullName>
        <ecNumber evidence="5">2.7.13.3</ecNumber>
    </recommendedName>
    <alternativeName>
        <fullName evidence="22">Mycobacterial persistence regulator B</fullName>
    </alternativeName>
</protein>
<dbReference type="InterPro" id="IPR036097">
    <property type="entry name" value="HisK_dim/P_sf"/>
</dbReference>
<dbReference type="SMART" id="SM00304">
    <property type="entry name" value="HAMP"/>
    <property type="match status" value="1"/>
</dbReference>
<evidence type="ECO:0000256" key="15">
    <source>
        <dbReference type="ARBA" id="ARBA00022912"/>
    </source>
</evidence>
<dbReference type="InterPro" id="IPR003661">
    <property type="entry name" value="HisK_dim/P_dom"/>
</dbReference>
<keyword evidence="6" id="KW-1003">Cell membrane</keyword>
<feature type="compositionally biased region" description="Basic and acidic residues" evidence="23">
    <location>
        <begin position="474"/>
        <end position="483"/>
    </location>
</feature>
<dbReference type="AlphaFoldDB" id="A0A941E7M9"/>
<feature type="domain" description="HAMP" evidence="26">
    <location>
        <begin position="179"/>
        <end position="231"/>
    </location>
</feature>
<evidence type="ECO:0000256" key="7">
    <source>
        <dbReference type="ARBA" id="ARBA00022553"/>
    </source>
</evidence>
<dbReference type="Pfam" id="PF00512">
    <property type="entry name" value="HisKA"/>
    <property type="match status" value="1"/>
</dbReference>
<dbReference type="PANTHER" id="PTHR44936">
    <property type="entry name" value="SENSOR PROTEIN CREC"/>
    <property type="match status" value="1"/>
</dbReference>
<dbReference type="InterPro" id="IPR004358">
    <property type="entry name" value="Sig_transdc_His_kin-like_C"/>
</dbReference>
<feature type="domain" description="Histidine kinase" evidence="25">
    <location>
        <begin position="239"/>
        <end position="452"/>
    </location>
</feature>
<evidence type="ECO:0000256" key="12">
    <source>
        <dbReference type="ARBA" id="ARBA00022801"/>
    </source>
</evidence>
<keyword evidence="16 24" id="KW-1133">Transmembrane helix</keyword>
<dbReference type="SUPFAM" id="SSF55874">
    <property type="entry name" value="ATPase domain of HSP90 chaperone/DNA topoisomerase II/histidine kinase"/>
    <property type="match status" value="1"/>
</dbReference>
<dbReference type="EMBL" id="JAGSOH010000005">
    <property type="protein sequence ID" value="MBR7825307.1"/>
    <property type="molecule type" value="Genomic_DNA"/>
</dbReference>
<evidence type="ECO:0000256" key="4">
    <source>
        <dbReference type="ARBA" id="ARBA00004651"/>
    </source>
</evidence>
<dbReference type="PRINTS" id="PR00344">
    <property type="entry name" value="BCTRLSENSOR"/>
</dbReference>
<evidence type="ECO:0000256" key="6">
    <source>
        <dbReference type="ARBA" id="ARBA00022475"/>
    </source>
</evidence>
<feature type="region of interest" description="Disordered" evidence="23">
    <location>
        <begin position="396"/>
        <end position="416"/>
    </location>
</feature>
<evidence type="ECO:0000313" key="28">
    <source>
        <dbReference type="Proteomes" id="UP000676325"/>
    </source>
</evidence>
<dbReference type="Gene3D" id="3.30.565.10">
    <property type="entry name" value="Histidine kinase-like ATPase, C-terminal domain"/>
    <property type="match status" value="1"/>
</dbReference>
<keyword evidence="10" id="KW-0547">Nucleotide-binding</keyword>
<evidence type="ECO:0000256" key="17">
    <source>
        <dbReference type="ARBA" id="ARBA00023012"/>
    </source>
</evidence>
<dbReference type="InterPro" id="IPR036890">
    <property type="entry name" value="HATPase_C_sf"/>
</dbReference>
<dbReference type="PROSITE" id="PS50109">
    <property type="entry name" value="HIS_KIN"/>
    <property type="match status" value="1"/>
</dbReference>
<dbReference type="Pfam" id="PF02518">
    <property type="entry name" value="HATPase_c"/>
    <property type="match status" value="1"/>
</dbReference>
<evidence type="ECO:0000256" key="10">
    <source>
        <dbReference type="ARBA" id="ARBA00022741"/>
    </source>
</evidence>
<keyword evidence="18" id="KW-0346">Stress response</keyword>
<keyword evidence="19" id="KW-0843">Virulence</keyword>
<evidence type="ECO:0000256" key="2">
    <source>
        <dbReference type="ARBA" id="ARBA00001936"/>
    </source>
</evidence>
<evidence type="ECO:0000256" key="16">
    <source>
        <dbReference type="ARBA" id="ARBA00022989"/>
    </source>
</evidence>
<evidence type="ECO:0000256" key="11">
    <source>
        <dbReference type="ARBA" id="ARBA00022777"/>
    </source>
</evidence>
<evidence type="ECO:0000256" key="1">
    <source>
        <dbReference type="ARBA" id="ARBA00000085"/>
    </source>
</evidence>
<dbReference type="GO" id="GO:0004721">
    <property type="term" value="F:phosphoprotein phosphatase activity"/>
    <property type="evidence" value="ECO:0007669"/>
    <property type="project" value="UniProtKB-KW"/>
</dbReference>
<keyword evidence="28" id="KW-1185">Reference proteome</keyword>
<keyword evidence="14" id="KW-0460">Magnesium</keyword>
<dbReference type="SUPFAM" id="SSF47384">
    <property type="entry name" value="Homodimeric domain of signal transducing histidine kinase"/>
    <property type="match status" value="1"/>
</dbReference>
<keyword evidence="7" id="KW-0597">Phosphoprotein</keyword>
<accession>A0A941E7M9</accession>
<evidence type="ECO:0000256" key="8">
    <source>
        <dbReference type="ARBA" id="ARBA00022679"/>
    </source>
</evidence>
<keyword evidence="15" id="KW-0904">Protein phosphatase</keyword>
<dbReference type="InterPro" id="IPR003660">
    <property type="entry name" value="HAMP_dom"/>
</dbReference>
<dbReference type="InterPro" id="IPR003594">
    <property type="entry name" value="HATPase_dom"/>
</dbReference>
<dbReference type="SMART" id="SM00388">
    <property type="entry name" value="HisKA"/>
    <property type="match status" value="1"/>
</dbReference>
<evidence type="ECO:0000256" key="14">
    <source>
        <dbReference type="ARBA" id="ARBA00022842"/>
    </source>
</evidence>
<feature type="transmembrane region" description="Helical" evidence="24">
    <location>
        <begin position="21"/>
        <end position="41"/>
    </location>
</feature>
<evidence type="ECO:0000256" key="20">
    <source>
        <dbReference type="ARBA" id="ARBA00023211"/>
    </source>
</evidence>
<keyword evidence="24" id="KW-0472">Membrane</keyword>
<gene>
    <name evidence="27" type="ORF">KDK95_03235</name>
</gene>
<organism evidence="27 28">
    <name type="scientific">Actinospica acidithermotolerans</name>
    <dbReference type="NCBI Taxonomy" id="2828514"/>
    <lineage>
        <taxon>Bacteria</taxon>
        <taxon>Bacillati</taxon>
        <taxon>Actinomycetota</taxon>
        <taxon>Actinomycetes</taxon>
        <taxon>Catenulisporales</taxon>
        <taxon>Actinospicaceae</taxon>
        <taxon>Actinospica</taxon>
    </lineage>
</organism>
<comment type="caution">
    <text evidence="27">The sequence shown here is derived from an EMBL/GenBank/DDBJ whole genome shotgun (WGS) entry which is preliminary data.</text>
</comment>
<comment type="subcellular location">
    <subcellularLocation>
        <location evidence="4">Cell membrane</location>
        <topology evidence="4">Multi-pass membrane protein</topology>
    </subcellularLocation>
</comment>
<dbReference type="CDD" id="cd06225">
    <property type="entry name" value="HAMP"/>
    <property type="match status" value="1"/>
</dbReference>
<evidence type="ECO:0000256" key="23">
    <source>
        <dbReference type="SAM" id="MobiDB-lite"/>
    </source>
</evidence>
<feature type="compositionally biased region" description="Polar residues" evidence="23">
    <location>
        <begin position="455"/>
        <end position="465"/>
    </location>
</feature>
<dbReference type="PROSITE" id="PS50885">
    <property type="entry name" value="HAMP"/>
    <property type="match status" value="1"/>
</dbReference>
<evidence type="ECO:0000256" key="5">
    <source>
        <dbReference type="ARBA" id="ARBA00012438"/>
    </source>
</evidence>
<dbReference type="InterPro" id="IPR050980">
    <property type="entry name" value="2C_sensor_his_kinase"/>
</dbReference>
<comment type="cofactor">
    <cofactor evidence="3">
        <name>Mg(2+)</name>
        <dbReference type="ChEBI" id="CHEBI:18420"/>
    </cofactor>
</comment>
<keyword evidence="11 27" id="KW-0418">Kinase</keyword>
<keyword evidence="13" id="KW-0067">ATP-binding</keyword>
<evidence type="ECO:0000256" key="19">
    <source>
        <dbReference type="ARBA" id="ARBA00023026"/>
    </source>
</evidence>
<evidence type="ECO:0000313" key="27">
    <source>
        <dbReference type="EMBL" id="MBR7825307.1"/>
    </source>
</evidence>
<keyword evidence="8" id="KW-0808">Transferase</keyword>
<keyword evidence="17" id="KW-0902">Two-component regulatory system</keyword>
<comment type="cofactor">
    <cofactor evidence="2">
        <name>Mn(2+)</name>
        <dbReference type="ChEBI" id="CHEBI:29035"/>
    </cofactor>
</comment>
<evidence type="ECO:0000259" key="25">
    <source>
        <dbReference type="PROSITE" id="PS50109"/>
    </source>
</evidence>
<dbReference type="InterPro" id="IPR005467">
    <property type="entry name" value="His_kinase_dom"/>
</dbReference>
<evidence type="ECO:0000256" key="24">
    <source>
        <dbReference type="SAM" id="Phobius"/>
    </source>
</evidence>
<dbReference type="Gene3D" id="1.10.287.130">
    <property type="match status" value="1"/>
</dbReference>
<dbReference type="GO" id="GO:0000155">
    <property type="term" value="F:phosphorelay sensor kinase activity"/>
    <property type="evidence" value="ECO:0007669"/>
    <property type="project" value="InterPro"/>
</dbReference>
<evidence type="ECO:0000259" key="26">
    <source>
        <dbReference type="PROSITE" id="PS50885"/>
    </source>
</evidence>
<reference evidence="27" key="1">
    <citation type="submission" date="2021-04" db="EMBL/GenBank/DDBJ databases">
        <title>Genome based classification of Actinospica acidithermotolerans sp. nov., an actinobacterium isolated from an Indonesian hot spring.</title>
        <authorList>
            <person name="Kusuma A.B."/>
            <person name="Putra K.E."/>
            <person name="Nafisah S."/>
            <person name="Loh J."/>
            <person name="Nouioui I."/>
            <person name="Goodfellow M."/>
        </authorList>
    </citation>
    <scope>NUCLEOTIDE SEQUENCE</scope>
    <source>
        <strain evidence="27">MGRD01-02</strain>
    </source>
</reference>
<proteinExistence type="predicted"/>
<evidence type="ECO:0000256" key="9">
    <source>
        <dbReference type="ARBA" id="ARBA00022692"/>
    </source>
</evidence>
<comment type="catalytic activity">
    <reaction evidence="1">
        <text>ATP + protein L-histidine = ADP + protein N-phospho-L-histidine.</text>
        <dbReference type="EC" id="2.7.13.3"/>
    </reaction>
</comment>
<keyword evidence="20" id="KW-0464">Manganese</keyword>
<name>A0A941E7M9_9ACTN</name>
<dbReference type="GO" id="GO:0005524">
    <property type="term" value="F:ATP binding"/>
    <property type="evidence" value="ECO:0007669"/>
    <property type="project" value="UniProtKB-KW"/>
</dbReference>
<keyword evidence="12" id="KW-0378">Hydrolase</keyword>
<evidence type="ECO:0000256" key="18">
    <source>
        <dbReference type="ARBA" id="ARBA00023016"/>
    </source>
</evidence>
<evidence type="ECO:0000256" key="13">
    <source>
        <dbReference type="ARBA" id="ARBA00022840"/>
    </source>
</evidence>
<dbReference type="PANTHER" id="PTHR44936:SF9">
    <property type="entry name" value="SENSOR PROTEIN CREC"/>
    <property type="match status" value="1"/>
</dbReference>
<feature type="compositionally biased region" description="Gly residues" evidence="23">
    <location>
        <begin position="406"/>
        <end position="415"/>
    </location>
</feature>
<evidence type="ECO:0000256" key="21">
    <source>
        <dbReference type="ARBA" id="ARBA00040454"/>
    </source>
</evidence>
<dbReference type="GO" id="GO:0005886">
    <property type="term" value="C:plasma membrane"/>
    <property type="evidence" value="ECO:0007669"/>
    <property type="project" value="UniProtKB-SubCell"/>
</dbReference>
<evidence type="ECO:0000256" key="22">
    <source>
        <dbReference type="ARBA" id="ARBA00041776"/>
    </source>
</evidence>
<dbReference type="Pfam" id="PF00672">
    <property type="entry name" value="HAMP"/>
    <property type="match status" value="1"/>
</dbReference>
<dbReference type="RefSeq" id="WP_212516466.1">
    <property type="nucleotide sequence ID" value="NZ_JAGSOH010000005.1"/>
</dbReference>
<feature type="region of interest" description="Disordered" evidence="23">
    <location>
        <begin position="450"/>
        <end position="483"/>
    </location>
</feature>
<keyword evidence="9 24" id="KW-0812">Transmembrane</keyword>
<dbReference type="CDD" id="cd00082">
    <property type="entry name" value="HisKA"/>
    <property type="match status" value="1"/>
</dbReference>